<dbReference type="InterPro" id="IPR046795">
    <property type="entry name" value="TMEM127_TM"/>
</dbReference>
<evidence type="ECO:0000259" key="2">
    <source>
        <dbReference type="Pfam" id="PF20517"/>
    </source>
</evidence>
<accession>A0ABM0MDF1</accession>
<dbReference type="Proteomes" id="UP000694865">
    <property type="component" value="Unplaced"/>
</dbReference>
<evidence type="ECO:0000313" key="4">
    <source>
        <dbReference type="RefSeq" id="XP_006818042.1"/>
    </source>
</evidence>
<feature type="transmembrane region" description="Helical" evidence="1">
    <location>
        <begin position="12"/>
        <end position="33"/>
    </location>
</feature>
<dbReference type="RefSeq" id="XP_006818042.1">
    <property type="nucleotide sequence ID" value="XM_006817979.1"/>
</dbReference>
<feature type="non-terminal residue" evidence="4">
    <location>
        <position position="1"/>
    </location>
</feature>
<evidence type="ECO:0000256" key="1">
    <source>
        <dbReference type="SAM" id="Phobius"/>
    </source>
</evidence>
<dbReference type="Pfam" id="PF20517">
    <property type="entry name" value="TMEM127"/>
    <property type="match status" value="1"/>
</dbReference>
<feature type="transmembrane region" description="Helical" evidence="1">
    <location>
        <begin position="54"/>
        <end position="71"/>
    </location>
</feature>
<organism evidence="3 4">
    <name type="scientific">Saccoglossus kowalevskii</name>
    <name type="common">Acorn worm</name>
    <dbReference type="NCBI Taxonomy" id="10224"/>
    <lineage>
        <taxon>Eukaryota</taxon>
        <taxon>Metazoa</taxon>
        <taxon>Hemichordata</taxon>
        <taxon>Enteropneusta</taxon>
        <taxon>Harrimaniidae</taxon>
        <taxon>Saccoglossus</taxon>
    </lineage>
</organism>
<dbReference type="InterPro" id="IPR033331">
    <property type="entry name" value="TMEM127"/>
</dbReference>
<gene>
    <name evidence="4" type="primary">LOC102801125</name>
</gene>
<keyword evidence="3" id="KW-1185">Reference proteome</keyword>
<dbReference type="PANTHER" id="PTHR28358">
    <property type="entry name" value="TRANSMEMBRANE PROTEIN 127"/>
    <property type="match status" value="1"/>
</dbReference>
<name>A0ABM0MDF1_SACKO</name>
<evidence type="ECO:0000313" key="3">
    <source>
        <dbReference type="Proteomes" id="UP000694865"/>
    </source>
</evidence>
<keyword evidence="1" id="KW-0472">Membrane</keyword>
<keyword evidence="1" id="KW-1133">Transmembrane helix</keyword>
<keyword evidence="1" id="KW-0812">Transmembrane</keyword>
<sequence>MELCVTEKIAGLMRVVIAFCFVGIGTSLFGFILDTFGPSKRILKIIRRHGIGNIVTVVLCAAINLFCYWISDLIDEHLNANKRGTGSLVKVQFDIGYYLIAGAGGLSVIVVATNMLRRYPMYDDSGDDGIDDWENEFVNLPASFTPPPPPPPAYTP</sequence>
<feature type="domain" description="Transmembrane protein 127 transmembrane region" evidence="2">
    <location>
        <begin position="4"/>
        <end position="116"/>
    </location>
</feature>
<dbReference type="GeneID" id="102801125"/>
<proteinExistence type="predicted"/>
<dbReference type="PANTHER" id="PTHR28358:SF1">
    <property type="entry name" value="TRANSMEMBRANE PROTEIN 127"/>
    <property type="match status" value="1"/>
</dbReference>
<feature type="transmembrane region" description="Helical" evidence="1">
    <location>
        <begin position="95"/>
        <end position="116"/>
    </location>
</feature>
<protein>
    <submittedName>
        <fullName evidence="4">Transmembrane protein 127-like</fullName>
    </submittedName>
</protein>
<reference evidence="4" key="1">
    <citation type="submission" date="2025-08" db="UniProtKB">
        <authorList>
            <consortium name="RefSeq"/>
        </authorList>
    </citation>
    <scope>IDENTIFICATION</scope>
    <source>
        <tissue evidence="4">Testes</tissue>
    </source>
</reference>